<dbReference type="Pfam" id="PF00067">
    <property type="entry name" value="p450"/>
    <property type="match status" value="1"/>
</dbReference>
<comment type="subcellular location">
    <subcellularLocation>
        <location evidence="4">Endoplasmic reticulum membrane</location>
        <topology evidence="4">Peripheral membrane protein</topology>
    </subcellularLocation>
    <subcellularLocation>
        <location evidence="3">Microsome membrane</location>
        <topology evidence="3">Peripheral membrane protein</topology>
    </subcellularLocation>
</comment>
<dbReference type="InterPro" id="IPR050476">
    <property type="entry name" value="Insect_CytP450_Detox"/>
</dbReference>
<dbReference type="InParanoid" id="A0A6J2XS63"/>
<proteinExistence type="inferred from homology"/>
<dbReference type="PRINTS" id="PR00463">
    <property type="entry name" value="EP450I"/>
</dbReference>
<gene>
    <name evidence="17" type="primary">LOC115880413</name>
</gene>
<organism evidence="16 17">
    <name type="scientific">Sitophilus oryzae</name>
    <name type="common">Rice weevil</name>
    <name type="synonym">Curculio oryzae</name>
    <dbReference type="NCBI Taxonomy" id="7048"/>
    <lineage>
        <taxon>Eukaryota</taxon>
        <taxon>Metazoa</taxon>
        <taxon>Ecdysozoa</taxon>
        <taxon>Arthropoda</taxon>
        <taxon>Hexapoda</taxon>
        <taxon>Insecta</taxon>
        <taxon>Pterygota</taxon>
        <taxon>Neoptera</taxon>
        <taxon>Endopterygota</taxon>
        <taxon>Coleoptera</taxon>
        <taxon>Polyphaga</taxon>
        <taxon>Cucujiformia</taxon>
        <taxon>Curculionidae</taxon>
        <taxon>Dryophthorinae</taxon>
        <taxon>Sitophilus</taxon>
    </lineage>
</organism>
<evidence type="ECO:0000256" key="14">
    <source>
        <dbReference type="PIRSR" id="PIRSR602401-1"/>
    </source>
</evidence>
<dbReference type="GO" id="GO:0020037">
    <property type="term" value="F:heme binding"/>
    <property type="evidence" value="ECO:0007669"/>
    <property type="project" value="InterPro"/>
</dbReference>
<evidence type="ECO:0000256" key="6">
    <source>
        <dbReference type="ARBA" id="ARBA00022617"/>
    </source>
</evidence>
<comment type="function">
    <text evidence="2">May be involved in the metabolism of insect hormones and in the breakdown of synthetic insecticides.</text>
</comment>
<evidence type="ECO:0000256" key="1">
    <source>
        <dbReference type="ARBA" id="ARBA00001971"/>
    </source>
</evidence>
<dbReference type="GO" id="GO:0016705">
    <property type="term" value="F:oxidoreductase activity, acting on paired donors, with incorporation or reduction of molecular oxygen"/>
    <property type="evidence" value="ECO:0007669"/>
    <property type="project" value="InterPro"/>
</dbReference>
<sequence length="496" mass="57879">MYLLVFAVVFLIVFYVWYKGSYWHRRGVPGPRGWPIVGNIIEHFLGKKTLGQVYLDIYRKYEDYPFVGIFKANTPCLLVRDPELSHRILVKDFKFFQNNEIQVNKEVDVLFGHNPFVLRGKEWKDTRQMLTPGLTSGRLKHIFPLISNVAKRFVEYIENHPTATTDGIETRLLTKRFTLDNVAKTAFGIDGKAFDSYDKLSDFMELADSFLTPGSSHAIILQLGQVFPSLLNMFSIKIISQNVEDKIIAIISDVKKYRETHNDVYKDYLQFLIDLAKEHKFTDTDVTAHASTFFLDGYFTSSLILTFNLLCLAQNPEYQQKIREEIKETEEKNKGEIPYEALPEMVWLDACFYESFRKYPMIEMLMKLCTEPYEYTCEDPDLKNMTMKFKKGDHIIIPYGMLCQDPKYFKDPEKYYPERMMEKDGALNKLFFPFGNGPRICIGQRLGILQIKLGLVYLIKNFEITTSPKLQQPISYCAFNFMNEVQGGVWLKYKKI</sequence>
<dbReference type="GO" id="GO:0005506">
    <property type="term" value="F:iron ion binding"/>
    <property type="evidence" value="ECO:0007669"/>
    <property type="project" value="InterPro"/>
</dbReference>
<evidence type="ECO:0000256" key="5">
    <source>
        <dbReference type="ARBA" id="ARBA00010617"/>
    </source>
</evidence>
<dbReference type="InterPro" id="IPR036396">
    <property type="entry name" value="Cyt_P450_sf"/>
</dbReference>
<dbReference type="GO" id="GO:0004497">
    <property type="term" value="F:monooxygenase activity"/>
    <property type="evidence" value="ECO:0007669"/>
    <property type="project" value="UniProtKB-KW"/>
</dbReference>
<evidence type="ECO:0000256" key="11">
    <source>
        <dbReference type="ARBA" id="ARBA00023004"/>
    </source>
</evidence>
<evidence type="ECO:0000256" key="9">
    <source>
        <dbReference type="ARBA" id="ARBA00022848"/>
    </source>
</evidence>
<dbReference type="RefSeq" id="XP_030753464.1">
    <property type="nucleotide sequence ID" value="XM_030897604.1"/>
</dbReference>
<dbReference type="AlphaFoldDB" id="A0A6J2XS63"/>
<dbReference type="Proteomes" id="UP000504635">
    <property type="component" value="Unplaced"/>
</dbReference>
<dbReference type="GO" id="GO:0005789">
    <property type="term" value="C:endoplasmic reticulum membrane"/>
    <property type="evidence" value="ECO:0007669"/>
    <property type="project" value="UniProtKB-SubCell"/>
</dbReference>
<dbReference type="InterPro" id="IPR002401">
    <property type="entry name" value="Cyt_P450_E_grp-I"/>
</dbReference>
<protein>
    <submittedName>
        <fullName evidence="17">Probable cytochrome P450 28d1</fullName>
    </submittedName>
</protein>
<dbReference type="FunCoup" id="A0A6J2XS63">
    <property type="interactions" value="17"/>
</dbReference>
<name>A0A6J2XS63_SITOR</name>
<dbReference type="GeneID" id="115880413"/>
<dbReference type="OrthoDB" id="2789670at2759"/>
<keyword evidence="6 14" id="KW-0349">Heme</keyword>
<reference evidence="17" key="1">
    <citation type="submission" date="2025-08" db="UniProtKB">
        <authorList>
            <consortium name="RefSeq"/>
        </authorList>
    </citation>
    <scope>IDENTIFICATION</scope>
    <source>
        <tissue evidence="17">Gonads</tissue>
    </source>
</reference>
<evidence type="ECO:0000256" key="7">
    <source>
        <dbReference type="ARBA" id="ARBA00022723"/>
    </source>
</evidence>
<dbReference type="PANTHER" id="PTHR24292:SF84">
    <property type="entry name" value="CYTOCHROME P450 28A5-RELATED"/>
    <property type="match status" value="1"/>
</dbReference>
<evidence type="ECO:0000256" key="3">
    <source>
        <dbReference type="ARBA" id="ARBA00004174"/>
    </source>
</evidence>
<dbReference type="FunFam" id="1.10.630.10:FF:000182">
    <property type="entry name" value="Cytochrome P450 3A4"/>
    <property type="match status" value="1"/>
</dbReference>
<dbReference type="KEGG" id="soy:115880413"/>
<comment type="similarity">
    <text evidence="5 15">Belongs to the cytochrome P450 family.</text>
</comment>
<evidence type="ECO:0000256" key="15">
    <source>
        <dbReference type="RuleBase" id="RU000461"/>
    </source>
</evidence>
<keyword evidence="13" id="KW-0472">Membrane</keyword>
<keyword evidence="12 15" id="KW-0503">Monooxygenase</keyword>
<evidence type="ECO:0000256" key="2">
    <source>
        <dbReference type="ARBA" id="ARBA00003690"/>
    </source>
</evidence>
<dbReference type="PANTHER" id="PTHR24292">
    <property type="entry name" value="CYTOCHROME P450"/>
    <property type="match status" value="1"/>
</dbReference>
<keyword evidence="8" id="KW-0256">Endoplasmic reticulum</keyword>
<dbReference type="CDD" id="cd11056">
    <property type="entry name" value="CYP6-like"/>
    <property type="match status" value="1"/>
</dbReference>
<keyword evidence="10 15" id="KW-0560">Oxidoreductase</keyword>
<feature type="binding site" description="axial binding residue" evidence="14">
    <location>
        <position position="441"/>
    </location>
    <ligand>
        <name>heme</name>
        <dbReference type="ChEBI" id="CHEBI:30413"/>
    </ligand>
    <ligandPart>
        <name>Fe</name>
        <dbReference type="ChEBI" id="CHEBI:18248"/>
    </ligandPart>
</feature>
<keyword evidence="7 14" id="KW-0479">Metal-binding</keyword>
<accession>A0A6J2XS63</accession>
<dbReference type="SUPFAM" id="SSF48264">
    <property type="entry name" value="Cytochrome P450"/>
    <property type="match status" value="1"/>
</dbReference>
<evidence type="ECO:0000256" key="13">
    <source>
        <dbReference type="ARBA" id="ARBA00023136"/>
    </source>
</evidence>
<evidence type="ECO:0000313" key="16">
    <source>
        <dbReference type="Proteomes" id="UP000504635"/>
    </source>
</evidence>
<dbReference type="PROSITE" id="PS00086">
    <property type="entry name" value="CYTOCHROME_P450"/>
    <property type="match status" value="1"/>
</dbReference>
<evidence type="ECO:0000256" key="4">
    <source>
        <dbReference type="ARBA" id="ARBA00004406"/>
    </source>
</evidence>
<keyword evidence="9" id="KW-0492">Microsome</keyword>
<evidence type="ECO:0000256" key="8">
    <source>
        <dbReference type="ARBA" id="ARBA00022824"/>
    </source>
</evidence>
<keyword evidence="16" id="KW-1185">Reference proteome</keyword>
<dbReference type="PRINTS" id="PR00385">
    <property type="entry name" value="P450"/>
</dbReference>
<dbReference type="InterPro" id="IPR001128">
    <property type="entry name" value="Cyt_P450"/>
</dbReference>
<comment type="cofactor">
    <cofactor evidence="1 14">
        <name>heme</name>
        <dbReference type="ChEBI" id="CHEBI:30413"/>
    </cofactor>
</comment>
<evidence type="ECO:0000256" key="10">
    <source>
        <dbReference type="ARBA" id="ARBA00023002"/>
    </source>
</evidence>
<dbReference type="Gene3D" id="1.10.630.10">
    <property type="entry name" value="Cytochrome P450"/>
    <property type="match status" value="1"/>
</dbReference>
<dbReference type="InterPro" id="IPR017972">
    <property type="entry name" value="Cyt_P450_CS"/>
</dbReference>
<evidence type="ECO:0000313" key="17">
    <source>
        <dbReference type="RefSeq" id="XP_030753464.1"/>
    </source>
</evidence>
<evidence type="ECO:0000256" key="12">
    <source>
        <dbReference type="ARBA" id="ARBA00023033"/>
    </source>
</evidence>
<keyword evidence="11 14" id="KW-0408">Iron</keyword>